<feature type="region of interest" description="Disordered" evidence="1">
    <location>
        <begin position="113"/>
        <end position="163"/>
    </location>
</feature>
<feature type="transmembrane region" description="Helical" evidence="2">
    <location>
        <begin position="74"/>
        <end position="100"/>
    </location>
</feature>
<protein>
    <submittedName>
        <fullName evidence="3">FxsA family protein</fullName>
    </submittedName>
</protein>
<evidence type="ECO:0000256" key="2">
    <source>
        <dbReference type="SAM" id="Phobius"/>
    </source>
</evidence>
<keyword evidence="2" id="KW-0472">Membrane</keyword>
<dbReference type="Pfam" id="PF04186">
    <property type="entry name" value="FxsA"/>
    <property type="match status" value="1"/>
</dbReference>
<dbReference type="RefSeq" id="WP_251589794.1">
    <property type="nucleotide sequence ID" value="NZ_JAMLJI010000001.1"/>
</dbReference>
<keyword evidence="2" id="KW-0812">Transmembrane</keyword>
<keyword evidence="2" id="KW-1133">Transmembrane helix</keyword>
<accession>A0ABU1GV57</accession>
<dbReference type="InterPro" id="IPR007313">
    <property type="entry name" value="FxsA"/>
</dbReference>
<reference evidence="3 4" key="1">
    <citation type="submission" date="2023-04" db="EMBL/GenBank/DDBJ databases">
        <title>A long-awaited taxogenomic arrangement of the family Halomonadaceae.</title>
        <authorList>
            <person name="De La Haba R."/>
            <person name="Chuvochina M."/>
            <person name="Wittouck S."/>
            <person name="Arahal D.R."/>
            <person name="Sanchez-Porro C."/>
            <person name="Hugenholtz P."/>
            <person name="Ventosa A."/>
        </authorList>
    </citation>
    <scope>NUCLEOTIDE SEQUENCE [LARGE SCALE GENOMIC DNA]</scope>
    <source>
        <strain evidence="3 4">DSM 22428</strain>
    </source>
</reference>
<dbReference type="NCBIfam" id="NF008528">
    <property type="entry name" value="PRK11463.1-2"/>
    <property type="match status" value="1"/>
</dbReference>
<proteinExistence type="predicted"/>
<name>A0ABU1GV57_9GAMM</name>
<dbReference type="EMBL" id="JARWAO010000003">
    <property type="protein sequence ID" value="MDR5895891.1"/>
    <property type="molecule type" value="Genomic_DNA"/>
</dbReference>
<feature type="transmembrane region" description="Helical" evidence="2">
    <location>
        <begin position="27"/>
        <end position="45"/>
    </location>
</feature>
<evidence type="ECO:0000313" key="3">
    <source>
        <dbReference type="EMBL" id="MDR5895891.1"/>
    </source>
</evidence>
<comment type="caution">
    <text evidence="3">The sequence shown here is derived from an EMBL/GenBank/DDBJ whole genome shotgun (WGS) entry which is preliminary data.</text>
</comment>
<dbReference type="Proteomes" id="UP001269375">
    <property type="component" value="Unassembled WGS sequence"/>
</dbReference>
<dbReference type="PANTHER" id="PTHR35335">
    <property type="entry name" value="UPF0716 PROTEIN FXSA"/>
    <property type="match status" value="1"/>
</dbReference>
<dbReference type="PANTHER" id="PTHR35335:SF1">
    <property type="entry name" value="UPF0716 PROTEIN FXSA"/>
    <property type="match status" value="1"/>
</dbReference>
<gene>
    <name evidence="3" type="ORF">QC825_07380</name>
</gene>
<organism evidence="3 4">
    <name type="scientific">Larsenimonas suaedae</name>
    <dbReference type="NCBI Taxonomy" id="1851019"/>
    <lineage>
        <taxon>Bacteria</taxon>
        <taxon>Pseudomonadati</taxon>
        <taxon>Pseudomonadota</taxon>
        <taxon>Gammaproteobacteria</taxon>
        <taxon>Oceanospirillales</taxon>
        <taxon>Halomonadaceae</taxon>
        <taxon>Larsenimonas</taxon>
    </lineage>
</organism>
<keyword evidence="4" id="KW-1185">Reference proteome</keyword>
<evidence type="ECO:0000313" key="4">
    <source>
        <dbReference type="Proteomes" id="UP001269375"/>
    </source>
</evidence>
<sequence length="163" mass="17772">MPILFILALLLILDFTALVMLGQQLGFLLTLLWIIGSFAIGTHLIRREGLATLREAQESVMAGQAAPSDTFIQVAAYVFAGVLLILPGPLSDIAGLFMLMPFMRPMVSRKLRERQGVHGAGPTASGQTLDSSTHHTQRHDAQNDQSGTTIEGEYVPKDDDSRR</sequence>
<evidence type="ECO:0000256" key="1">
    <source>
        <dbReference type="SAM" id="MobiDB-lite"/>
    </source>
</evidence>
<feature type="compositionally biased region" description="Basic and acidic residues" evidence="1">
    <location>
        <begin position="154"/>
        <end position="163"/>
    </location>
</feature>